<dbReference type="OrthoDB" id="5412502at2759"/>
<evidence type="ECO:0000313" key="2">
    <source>
        <dbReference type="EMBL" id="KAF2774234.1"/>
    </source>
</evidence>
<dbReference type="AlphaFoldDB" id="A0A6G1LQ00"/>
<name>A0A6G1LQ00_9PEZI</name>
<gene>
    <name evidence="2" type="ORF">EJ03DRAFT_340457</name>
</gene>
<dbReference type="EMBL" id="ML995808">
    <property type="protein sequence ID" value="KAF2774234.1"/>
    <property type="molecule type" value="Genomic_DNA"/>
</dbReference>
<reference evidence="2" key="1">
    <citation type="journal article" date="2020" name="Stud. Mycol.">
        <title>101 Dothideomycetes genomes: a test case for predicting lifestyles and emergence of pathogens.</title>
        <authorList>
            <person name="Haridas S."/>
            <person name="Albert R."/>
            <person name="Binder M."/>
            <person name="Bloem J."/>
            <person name="Labutti K."/>
            <person name="Salamov A."/>
            <person name="Andreopoulos B."/>
            <person name="Baker S."/>
            <person name="Barry K."/>
            <person name="Bills G."/>
            <person name="Bluhm B."/>
            <person name="Cannon C."/>
            <person name="Castanera R."/>
            <person name="Culley D."/>
            <person name="Daum C."/>
            <person name="Ezra D."/>
            <person name="Gonzalez J."/>
            <person name="Henrissat B."/>
            <person name="Kuo A."/>
            <person name="Liang C."/>
            <person name="Lipzen A."/>
            <person name="Lutzoni F."/>
            <person name="Magnuson J."/>
            <person name="Mondo S."/>
            <person name="Nolan M."/>
            <person name="Ohm R."/>
            <person name="Pangilinan J."/>
            <person name="Park H.-J."/>
            <person name="Ramirez L."/>
            <person name="Alfaro M."/>
            <person name="Sun H."/>
            <person name="Tritt A."/>
            <person name="Yoshinaga Y."/>
            <person name="Zwiers L.-H."/>
            <person name="Turgeon B."/>
            <person name="Goodwin S."/>
            <person name="Spatafora J."/>
            <person name="Crous P."/>
            <person name="Grigoriev I."/>
        </authorList>
    </citation>
    <scope>NUCLEOTIDE SEQUENCE</scope>
    <source>
        <strain evidence="2">CBS 116005</strain>
    </source>
</reference>
<keyword evidence="3" id="KW-1185">Reference proteome</keyword>
<dbReference type="Proteomes" id="UP000799436">
    <property type="component" value="Unassembled WGS sequence"/>
</dbReference>
<sequence>MLWPYSFDDFQLDIVGFLAILGEGSVSITAQVAALSNLFYLPRLIPAPQALLIPARKDTLEPVKANVTGIHSGNVKDHLNHVGYVLLGEDMASYTPAVTARATGPLTYVAVLGCGFSITLFIASIVFGDGMSMLATILLSLLSTLVGVANKWQLKLARPASDAKDGDAVVRYPNGSYLVVKCSEEVARELFFAPEEIEYAVKKTSTYRLIALIGTLLLMLGVIALANARLELQFAWAGAYILINIAQWIAAALPLRLHWDLSCYEVTERSMRPQGPESNNFTQALAKAIMFAGTADWVRKDTGAAPNSEVWDQWLQEADDAVKEITHEPRGELIDPVFSGLEQVAWSRCEGKMGCNQAGD</sequence>
<organism evidence="2 3">
    <name type="scientific">Teratosphaeria nubilosa</name>
    <dbReference type="NCBI Taxonomy" id="161662"/>
    <lineage>
        <taxon>Eukaryota</taxon>
        <taxon>Fungi</taxon>
        <taxon>Dikarya</taxon>
        <taxon>Ascomycota</taxon>
        <taxon>Pezizomycotina</taxon>
        <taxon>Dothideomycetes</taxon>
        <taxon>Dothideomycetidae</taxon>
        <taxon>Mycosphaerellales</taxon>
        <taxon>Teratosphaeriaceae</taxon>
        <taxon>Teratosphaeria</taxon>
    </lineage>
</organism>
<proteinExistence type="predicted"/>
<protein>
    <submittedName>
        <fullName evidence="2">Uncharacterized protein</fullName>
    </submittedName>
</protein>
<keyword evidence="1" id="KW-1133">Transmembrane helix</keyword>
<evidence type="ECO:0000256" key="1">
    <source>
        <dbReference type="SAM" id="Phobius"/>
    </source>
</evidence>
<feature type="transmembrane region" description="Helical" evidence="1">
    <location>
        <begin position="106"/>
        <end position="127"/>
    </location>
</feature>
<evidence type="ECO:0000313" key="3">
    <source>
        <dbReference type="Proteomes" id="UP000799436"/>
    </source>
</evidence>
<accession>A0A6G1LQ00</accession>
<keyword evidence="1" id="KW-0812">Transmembrane</keyword>
<feature type="transmembrane region" description="Helical" evidence="1">
    <location>
        <begin position="14"/>
        <end position="41"/>
    </location>
</feature>
<feature type="transmembrane region" description="Helical" evidence="1">
    <location>
        <begin position="209"/>
        <end position="228"/>
    </location>
</feature>
<feature type="transmembrane region" description="Helical" evidence="1">
    <location>
        <begin position="133"/>
        <end position="150"/>
    </location>
</feature>
<keyword evidence="1" id="KW-0472">Membrane</keyword>
<feature type="transmembrane region" description="Helical" evidence="1">
    <location>
        <begin position="234"/>
        <end position="255"/>
    </location>
</feature>